<dbReference type="GO" id="GO:0042910">
    <property type="term" value="F:xenobiotic transmembrane transporter activity"/>
    <property type="evidence" value="ECO:0007669"/>
    <property type="project" value="InterPro"/>
</dbReference>
<feature type="transmembrane region" description="Helical" evidence="10">
    <location>
        <begin position="47"/>
        <end position="80"/>
    </location>
</feature>
<dbReference type="PANTHER" id="PTHR43823">
    <property type="entry name" value="SPORULATION PROTEIN YKVU"/>
    <property type="match status" value="1"/>
</dbReference>
<dbReference type="CDD" id="cd13143">
    <property type="entry name" value="MATE_MepA_like"/>
    <property type="match status" value="1"/>
</dbReference>
<dbReference type="PIRSF" id="PIRSF006603">
    <property type="entry name" value="DinF"/>
    <property type="match status" value="1"/>
</dbReference>
<dbReference type="OrthoDB" id="305360at2"/>
<dbReference type="InterPro" id="IPR002528">
    <property type="entry name" value="MATE_fam"/>
</dbReference>
<keyword evidence="9" id="KW-0046">Antibiotic resistance</keyword>
<feature type="transmembrane region" description="Helical" evidence="10">
    <location>
        <begin position="164"/>
        <end position="187"/>
    </location>
</feature>
<evidence type="ECO:0000256" key="7">
    <source>
        <dbReference type="ARBA" id="ARBA00022989"/>
    </source>
</evidence>
<evidence type="ECO:0000313" key="11">
    <source>
        <dbReference type="EMBL" id="GLB28997.1"/>
    </source>
</evidence>
<keyword evidence="7 10" id="KW-1133">Transmembrane helix</keyword>
<dbReference type="InterPro" id="IPR045070">
    <property type="entry name" value="MATE_MepA-like"/>
</dbReference>
<dbReference type="RefSeq" id="WP_117416426.1">
    <property type="nucleotide sequence ID" value="NZ_BRPJ01000016.1"/>
</dbReference>
<evidence type="ECO:0000256" key="8">
    <source>
        <dbReference type="ARBA" id="ARBA00023136"/>
    </source>
</evidence>
<feature type="transmembrane region" description="Helical" evidence="10">
    <location>
        <begin position="15"/>
        <end position="35"/>
    </location>
</feature>
<gene>
    <name evidence="12" type="ORF">DS742_07775</name>
    <name evidence="11" type="ORF">LAD12857_09200</name>
</gene>
<dbReference type="PANTHER" id="PTHR43823:SF3">
    <property type="entry name" value="MULTIDRUG EXPORT PROTEIN MEPA"/>
    <property type="match status" value="1"/>
</dbReference>
<proteinExistence type="inferred from homology"/>
<evidence type="ECO:0000256" key="2">
    <source>
        <dbReference type="ARBA" id="ARBA00008417"/>
    </source>
</evidence>
<keyword evidence="6 10" id="KW-0812">Transmembrane</keyword>
<feature type="transmembrane region" description="Helical" evidence="10">
    <location>
        <begin position="388"/>
        <end position="407"/>
    </location>
</feature>
<dbReference type="InterPro" id="IPR048279">
    <property type="entry name" value="MdtK-like"/>
</dbReference>
<dbReference type="GO" id="GO:0046677">
    <property type="term" value="P:response to antibiotic"/>
    <property type="evidence" value="ECO:0007669"/>
    <property type="project" value="UniProtKB-KW"/>
</dbReference>
<dbReference type="AlphaFoldDB" id="A0A3E2NEJ0"/>
<evidence type="ECO:0000256" key="3">
    <source>
        <dbReference type="ARBA" id="ARBA00022106"/>
    </source>
</evidence>
<reference evidence="12 13" key="1">
    <citation type="submission" date="2018-07" db="EMBL/GenBank/DDBJ databases">
        <title>New species, Clostridium PI-S10-A1B.</title>
        <authorList>
            <person name="Krishna G."/>
            <person name="Summeta K."/>
            <person name="Shikha S."/>
            <person name="Prabhu P.B."/>
            <person name="Suresh K."/>
        </authorList>
    </citation>
    <scope>NUCLEOTIDE SEQUENCE [LARGE SCALE GENOMIC DNA]</scope>
    <source>
        <strain evidence="12 13">PI-S10-A1B</strain>
    </source>
</reference>
<dbReference type="InterPro" id="IPR051327">
    <property type="entry name" value="MATE_MepA_subfamily"/>
</dbReference>
<keyword evidence="4" id="KW-0813">Transport</keyword>
<sequence>MKKVNLLEDPVKKLFAGYLLPSISATMVTSIYILADTLMIGRGVGAIGIAALNILLPLFSLFFATGMLFGAGGGILLSVCKGKKDGLAANQYYTAAFIMAAGMSVTYTVFGHAFFLPITAFLGRNGNMTPYVEEYGRILISGAPAFLFASFYQVFVRNDKAPRLAMTAVVSGGVLNIILDYILMFPMQMGMKGAAAATVIGSFVTLFILLTHLVSKENTLRFVTGIRLKQAADVVKNGFSSFLLDMCNGIVTFLFNRQILSIAGELGVVVYGIISNSAYIASSVNNGISQAVQPILATNYGAGKKERLKEVRHLAEGTACLSGVLFAGMGLLFPALVTEAFVRPDKEILTMAVPAVRIYFLSFAAMGLNVLYTTWFQSVMEPANALRICLLRGIVLNSLLVFVLPLFMGVTGIWTVMPVTEVLTLAVCRIMLKKQSICRR</sequence>
<dbReference type="EMBL" id="QOHO01000023">
    <property type="protein sequence ID" value="RFZ79438.1"/>
    <property type="molecule type" value="Genomic_DNA"/>
</dbReference>
<dbReference type="EMBL" id="BRPJ01000016">
    <property type="protein sequence ID" value="GLB28997.1"/>
    <property type="molecule type" value="Genomic_DNA"/>
</dbReference>
<feature type="transmembrane region" description="Helical" evidence="10">
    <location>
        <begin position="193"/>
        <end position="214"/>
    </location>
</feature>
<evidence type="ECO:0000313" key="13">
    <source>
        <dbReference type="Proteomes" id="UP000260680"/>
    </source>
</evidence>
<evidence type="ECO:0000313" key="12">
    <source>
        <dbReference type="EMBL" id="RFZ79438.1"/>
    </source>
</evidence>
<protein>
    <recommendedName>
        <fullName evidence="3">Multidrug export protein MepA</fullName>
    </recommendedName>
</protein>
<evidence type="ECO:0000256" key="6">
    <source>
        <dbReference type="ARBA" id="ARBA00022692"/>
    </source>
</evidence>
<dbReference type="Proteomes" id="UP001419084">
    <property type="component" value="Unassembled WGS sequence"/>
</dbReference>
<comment type="similarity">
    <text evidence="2">Belongs to the multi antimicrobial extrusion (MATE) (TC 2.A.66.1) family. MepA subfamily.</text>
</comment>
<reference evidence="11 14" key="2">
    <citation type="journal article" date="2024" name="Int. J. Syst. Evol. Microbiol.">
        <title>Lacrimispora brassicae sp. nov. isolated from fermented cabbage, and proposal of Clostridium indicum Gundawar et al. 2019 and Clostridium methoxybenzovorans Mechichi et al. 1999 as heterotypic synonyms of Lacrimispora amygdalina (Parshina et al. 2003) Haas and Blanchard 2020 and Lacrimispora indolis (McClung and McCoy 1957) Haas and Blanchard 2020, respectively.</title>
        <authorList>
            <person name="Kobayashi H."/>
            <person name="Tanizawa Y."/>
            <person name="Sakamoto M."/>
            <person name="Ohkuma M."/>
            <person name="Tohno M."/>
        </authorList>
    </citation>
    <scope>NUCLEOTIDE SEQUENCE [LARGE SCALE GENOMIC DNA]</scope>
    <source>
        <strain evidence="11 14">DSM 12857</strain>
    </source>
</reference>
<keyword evidence="5" id="KW-1003">Cell membrane</keyword>
<keyword evidence="8 10" id="KW-0472">Membrane</keyword>
<organism evidence="12 13">
    <name type="scientific">Lacrimispora amygdalina</name>
    <dbReference type="NCBI Taxonomy" id="253257"/>
    <lineage>
        <taxon>Bacteria</taxon>
        <taxon>Bacillati</taxon>
        <taxon>Bacillota</taxon>
        <taxon>Clostridia</taxon>
        <taxon>Lachnospirales</taxon>
        <taxon>Lachnospiraceae</taxon>
        <taxon>Lacrimispora</taxon>
    </lineage>
</organism>
<dbReference type="Pfam" id="PF01554">
    <property type="entry name" value="MatE"/>
    <property type="match status" value="2"/>
</dbReference>
<evidence type="ECO:0000256" key="1">
    <source>
        <dbReference type="ARBA" id="ARBA00004651"/>
    </source>
</evidence>
<feature type="transmembrane region" description="Helical" evidence="10">
    <location>
        <begin position="314"/>
        <end position="336"/>
    </location>
</feature>
<accession>A0A3E2NEJ0</accession>
<feature type="transmembrane region" description="Helical" evidence="10">
    <location>
        <begin position="356"/>
        <end position="376"/>
    </location>
</feature>
<dbReference type="Proteomes" id="UP000260680">
    <property type="component" value="Unassembled WGS sequence"/>
</dbReference>
<feature type="transmembrane region" description="Helical" evidence="10">
    <location>
        <begin position="92"/>
        <end position="115"/>
    </location>
</feature>
<name>A0A3E2NEJ0_9FIRM</name>
<comment type="caution">
    <text evidence="12">The sequence shown here is derived from an EMBL/GenBank/DDBJ whole genome shotgun (WGS) entry which is preliminary data.</text>
</comment>
<evidence type="ECO:0000256" key="9">
    <source>
        <dbReference type="ARBA" id="ARBA00023251"/>
    </source>
</evidence>
<evidence type="ECO:0000256" key="5">
    <source>
        <dbReference type="ARBA" id="ARBA00022475"/>
    </source>
</evidence>
<dbReference type="GO" id="GO:0015297">
    <property type="term" value="F:antiporter activity"/>
    <property type="evidence" value="ECO:0007669"/>
    <property type="project" value="InterPro"/>
</dbReference>
<evidence type="ECO:0000256" key="4">
    <source>
        <dbReference type="ARBA" id="ARBA00022448"/>
    </source>
</evidence>
<evidence type="ECO:0000256" key="10">
    <source>
        <dbReference type="SAM" id="Phobius"/>
    </source>
</evidence>
<keyword evidence="14" id="KW-1185">Reference proteome</keyword>
<comment type="subcellular location">
    <subcellularLocation>
        <location evidence="1">Cell membrane</location>
        <topology evidence="1">Multi-pass membrane protein</topology>
    </subcellularLocation>
</comment>
<dbReference type="GO" id="GO:0005886">
    <property type="term" value="C:plasma membrane"/>
    <property type="evidence" value="ECO:0007669"/>
    <property type="project" value="UniProtKB-SubCell"/>
</dbReference>
<evidence type="ECO:0000313" key="14">
    <source>
        <dbReference type="Proteomes" id="UP001419084"/>
    </source>
</evidence>
<feature type="transmembrane region" description="Helical" evidence="10">
    <location>
        <begin position="135"/>
        <end position="152"/>
    </location>
</feature>